<feature type="transmembrane region" description="Helical" evidence="1">
    <location>
        <begin position="12"/>
        <end position="30"/>
    </location>
</feature>
<evidence type="ECO:0000313" key="2">
    <source>
        <dbReference type="EMBL" id="SMG53122.1"/>
    </source>
</evidence>
<proteinExistence type="predicted"/>
<accession>A0A1X7LIN1</accession>
<dbReference type="EMBL" id="FXAO01000016">
    <property type="protein sequence ID" value="SMG53122.1"/>
    <property type="molecule type" value="Genomic_DNA"/>
</dbReference>
<dbReference type="Proteomes" id="UP000193420">
    <property type="component" value="Unassembled WGS sequence"/>
</dbReference>
<gene>
    <name evidence="2" type="ORF">SAMN03080602_04336</name>
</gene>
<evidence type="ECO:0000256" key="1">
    <source>
        <dbReference type="SAM" id="Phobius"/>
    </source>
</evidence>
<keyword evidence="1" id="KW-0812">Transmembrane</keyword>
<sequence>MLVNSNSEDSVLDLIILWGVLFNLTTVFKYPNQFKVVIVLGLYIGNL</sequence>
<dbReference type="AlphaFoldDB" id="A0A1X7LIN1"/>
<name>A0A1X7LIN1_9FLAO</name>
<evidence type="ECO:0000313" key="3">
    <source>
        <dbReference type="Proteomes" id="UP000193420"/>
    </source>
</evidence>
<keyword evidence="3" id="KW-1185">Reference proteome</keyword>
<protein>
    <submittedName>
        <fullName evidence="2">Uncharacterized protein</fullName>
    </submittedName>
</protein>
<reference evidence="3" key="1">
    <citation type="submission" date="2017-04" db="EMBL/GenBank/DDBJ databases">
        <authorList>
            <person name="Varghese N."/>
            <person name="Submissions S."/>
        </authorList>
    </citation>
    <scope>NUCLEOTIDE SEQUENCE [LARGE SCALE GENOMIC DNA]</scope>
    <source>
        <strain evidence="3">DSM 19835</strain>
    </source>
</reference>
<organism evidence="2 3">
    <name type="scientific">Arenibacter troitsensis</name>
    <dbReference type="NCBI Taxonomy" id="188872"/>
    <lineage>
        <taxon>Bacteria</taxon>
        <taxon>Pseudomonadati</taxon>
        <taxon>Bacteroidota</taxon>
        <taxon>Flavobacteriia</taxon>
        <taxon>Flavobacteriales</taxon>
        <taxon>Flavobacteriaceae</taxon>
        <taxon>Arenibacter</taxon>
    </lineage>
</organism>
<keyword evidence="1" id="KW-0472">Membrane</keyword>
<keyword evidence="1" id="KW-1133">Transmembrane helix</keyword>